<dbReference type="Gene3D" id="3.20.20.60">
    <property type="entry name" value="Phosphoenolpyruvate-binding domains"/>
    <property type="match status" value="1"/>
</dbReference>
<evidence type="ECO:0000259" key="19">
    <source>
        <dbReference type="Pfam" id="PF02887"/>
    </source>
</evidence>
<evidence type="ECO:0000313" key="20">
    <source>
        <dbReference type="EMBL" id="MBB6041514.1"/>
    </source>
</evidence>
<evidence type="ECO:0000256" key="15">
    <source>
        <dbReference type="ARBA" id="ARBA00023317"/>
    </source>
</evidence>
<proteinExistence type="inferred from homology"/>
<dbReference type="AlphaFoldDB" id="A0A7W9SG44"/>
<evidence type="ECO:0000256" key="3">
    <source>
        <dbReference type="ARBA" id="ARBA00004997"/>
    </source>
</evidence>
<dbReference type="GO" id="GO:0004743">
    <property type="term" value="F:pyruvate kinase activity"/>
    <property type="evidence" value="ECO:0007669"/>
    <property type="project" value="UniProtKB-UniRule"/>
</dbReference>
<dbReference type="FunFam" id="3.20.20.60:FF:000025">
    <property type="entry name" value="Pyruvate kinase"/>
    <property type="match status" value="1"/>
</dbReference>
<dbReference type="EMBL" id="JACHHH010000007">
    <property type="protein sequence ID" value="MBB6041514.1"/>
    <property type="molecule type" value="Genomic_DNA"/>
</dbReference>
<comment type="cofactor">
    <cofactor evidence="2">
        <name>K(+)</name>
        <dbReference type="ChEBI" id="CHEBI:29103"/>
    </cofactor>
</comment>
<dbReference type="RefSeq" id="WP_183684121.1">
    <property type="nucleotide sequence ID" value="NZ_JACHHH010000007.1"/>
</dbReference>
<reference evidence="20 21" key="1">
    <citation type="submission" date="2020-08" db="EMBL/GenBank/DDBJ databases">
        <title>Genomic Encyclopedia of Type Strains, Phase IV (KMG-IV): sequencing the most valuable type-strain genomes for metagenomic binning, comparative biology and taxonomic classification.</title>
        <authorList>
            <person name="Goeker M."/>
        </authorList>
    </citation>
    <scope>NUCLEOTIDE SEQUENCE [LARGE SCALE GENOMIC DNA]</scope>
    <source>
        <strain evidence="20 21">DSM 17245</strain>
    </source>
</reference>
<evidence type="ECO:0000256" key="7">
    <source>
        <dbReference type="ARBA" id="ARBA00022679"/>
    </source>
</evidence>
<evidence type="ECO:0000256" key="4">
    <source>
        <dbReference type="ARBA" id="ARBA00008663"/>
    </source>
</evidence>
<evidence type="ECO:0000256" key="12">
    <source>
        <dbReference type="ARBA" id="ARBA00022842"/>
    </source>
</evidence>
<comment type="similarity">
    <text evidence="4 17">Belongs to the pyruvate kinase family.</text>
</comment>
<comment type="cofactor">
    <cofactor evidence="1">
        <name>Mg(2+)</name>
        <dbReference type="ChEBI" id="CHEBI:18420"/>
    </cofactor>
</comment>
<evidence type="ECO:0000256" key="5">
    <source>
        <dbReference type="ARBA" id="ARBA00012142"/>
    </source>
</evidence>
<evidence type="ECO:0000256" key="6">
    <source>
        <dbReference type="ARBA" id="ARBA00018587"/>
    </source>
</evidence>
<evidence type="ECO:0000313" key="21">
    <source>
        <dbReference type="Proteomes" id="UP000522163"/>
    </source>
</evidence>
<dbReference type="PANTHER" id="PTHR11817">
    <property type="entry name" value="PYRUVATE KINASE"/>
    <property type="match status" value="1"/>
</dbReference>
<sequence length="478" mass="52972">MRRTKIVCTMGPNENDYELLLKLAKTMDVARFNFSHGNHEEHLARLEMLRKARKEVGRPIAALLDTKGPEIRTGVLEGGNKITFQEGDEITLTTEEVVGTKQKIYINYEHLHEDVKPGNVILIDDGLIGLEVLSVNGQEIHCKVTNGGELGERKGVNVPNVPIQLPSITEKDIEDIRFGISEEFDFIAASFVRSADAIRQIRTLLDEAGSQMKIIAKIESQEGLDNLDSIIDEADGIMVARGDLGVEVEARRLPHLQREIIEKCNFHGKLVITATQMLDSMIRNPRPTRAEVTDVANAVENGTDAVMLSGETANGKYPVEAAETMASIVEYSEQFLDYKQFKTRLVERTVYESIGNAVCAASVTTAHELHAKAIVAPTLTGITASMIAKYRPRTNIFALSPSQVTTRQMMLYWGVTPVWARRAETTDELFESSLEELKSMGHVDSGDLCIITAGVLNRLLKQQVANSTNIMRVMVVPK</sequence>
<evidence type="ECO:0000256" key="17">
    <source>
        <dbReference type="RuleBase" id="RU000504"/>
    </source>
</evidence>
<evidence type="ECO:0000256" key="2">
    <source>
        <dbReference type="ARBA" id="ARBA00001958"/>
    </source>
</evidence>
<dbReference type="FunFam" id="2.40.33.10:FF:000001">
    <property type="entry name" value="Pyruvate kinase"/>
    <property type="match status" value="1"/>
</dbReference>
<dbReference type="GeneID" id="85015039"/>
<dbReference type="Pfam" id="PF02887">
    <property type="entry name" value="PK_C"/>
    <property type="match status" value="1"/>
</dbReference>
<evidence type="ECO:0000256" key="13">
    <source>
        <dbReference type="ARBA" id="ARBA00022958"/>
    </source>
</evidence>
<feature type="domain" description="Pyruvate kinase barrel" evidence="18">
    <location>
        <begin position="1"/>
        <end position="321"/>
    </location>
</feature>
<dbReference type="SUPFAM" id="SSF51621">
    <property type="entry name" value="Phosphoenolpyruvate/pyruvate domain"/>
    <property type="match status" value="1"/>
</dbReference>
<dbReference type="GO" id="GO:0000287">
    <property type="term" value="F:magnesium ion binding"/>
    <property type="evidence" value="ECO:0007669"/>
    <property type="project" value="UniProtKB-UniRule"/>
</dbReference>
<dbReference type="Gene3D" id="2.40.33.10">
    <property type="entry name" value="PK beta-barrel domain-like"/>
    <property type="match status" value="1"/>
</dbReference>
<dbReference type="NCBIfam" id="TIGR01064">
    <property type="entry name" value="pyruv_kin"/>
    <property type="match status" value="1"/>
</dbReference>
<dbReference type="InterPro" id="IPR011037">
    <property type="entry name" value="Pyrv_Knase-like_insert_dom_sf"/>
</dbReference>
<evidence type="ECO:0000256" key="9">
    <source>
        <dbReference type="ARBA" id="ARBA00022741"/>
    </source>
</evidence>
<keyword evidence="10 17" id="KW-0418">Kinase</keyword>
<evidence type="ECO:0000256" key="16">
    <source>
        <dbReference type="NCBIfam" id="TIGR01064"/>
    </source>
</evidence>
<evidence type="ECO:0000256" key="8">
    <source>
        <dbReference type="ARBA" id="ARBA00022723"/>
    </source>
</evidence>
<dbReference type="NCBIfam" id="NF004491">
    <property type="entry name" value="PRK05826.1"/>
    <property type="match status" value="1"/>
</dbReference>
<accession>A0A7W9SG44</accession>
<keyword evidence="9" id="KW-0547">Nucleotide-binding</keyword>
<comment type="catalytic activity">
    <reaction evidence="17">
        <text>pyruvate + ATP = phosphoenolpyruvate + ADP + H(+)</text>
        <dbReference type="Rhea" id="RHEA:18157"/>
        <dbReference type="ChEBI" id="CHEBI:15361"/>
        <dbReference type="ChEBI" id="CHEBI:15378"/>
        <dbReference type="ChEBI" id="CHEBI:30616"/>
        <dbReference type="ChEBI" id="CHEBI:58702"/>
        <dbReference type="ChEBI" id="CHEBI:456216"/>
        <dbReference type="EC" id="2.7.1.40"/>
    </reaction>
</comment>
<keyword evidence="13" id="KW-0630">Potassium</keyword>
<dbReference type="InterPro" id="IPR015813">
    <property type="entry name" value="Pyrv/PenolPyrv_kinase-like_dom"/>
</dbReference>
<dbReference type="EC" id="2.7.1.40" evidence="5 16"/>
<dbReference type="UniPathway" id="UPA00109">
    <property type="reaction ID" value="UER00188"/>
</dbReference>
<comment type="pathway">
    <text evidence="3 17">Carbohydrate degradation; glycolysis; pyruvate from D-glyceraldehyde 3-phosphate: step 5/5.</text>
</comment>
<dbReference type="InterPro" id="IPR015795">
    <property type="entry name" value="Pyrv_Knase_C"/>
</dbReference>
<evidence type="ECO:0000256" key="11">
    <source>
        <dbReference type="ARBA" id="ARBA00022840"/>
    </source>
</evidence>
<comment type="caution">
    <text evidence="20">The sequence shown here is derived from an EMBL/GenBank/DDBJ whole genome shotgun (WGS) entry which is preliminary data.</text>
</comment>
<keyword evidence="11" id="KW-0067">ATP-binding</keyword>
<dbReference type="Pfam" id="PF00224">
    <property type="entry name" value="PK"/>
    <property type="match status" value="1"/>
</dbReference>
<evidence type="ECO:0000256" key="14">
    <source>
        <dbReference type="ARBA" id="ARBA00023152"/>
    </source>
</evidence>
<dbReference type="InterPro" id="IPR001697">
    <property type="entry name" value="Pyr_Knase"/>
</dbReference>
<organism evidence="20 21">
    <name type="scientific">Oribacterium sinus</name>
    <dbReference type="NCBI Taxonomy" id="237576"/>
    <lineage>
        <taxon>Bacteria</taxon>
        <taxon>Bacillati</taxon>
        <taxon>Bacillota</taxon>
        <taxon>Clostridia</taxon>
        <taxon>Lachnospirales</taxon>
        <taxon>Lachnospiraceae</taxon>
        <taxon>Oribacterium</taxon>
    </lineage>
</organism>
<dbReference type="PRINTS" id="PR01050">
    <property type="entry name" value="PYRUVTKNASE"/>
</dbReference>
<dbReference type="InterPro" id="IPR015806">
    <property type="entry name" value="Pyrv_Knase_insert_dom_sf"/>
</dbReference>
<keyword evidence="7 17" id="KW-0808">Transferase</keyword>
<protein>
    <recommendedName>
        <fullName evidence="6 16">Pyruvate kinase</fullName>
        <ecNumber evidence="5 16">2.7.1.40</ecNumber>
    </recommendedName>
</protein>
<name>A0A7W9SG44_9FIRM</name>
<dbReference type="GO" id="GO:0005524">
    <property type="term" value="F:ATP binding"/>
    <property type="evidence" value="ECO:0007669"/>
    <property type="project" value="UniProtKB-KW"/>
</dbReference>
<dbReference type="Gene3D" id="3.40.1380.20">
    <property type="entry name" value="Pyruvate kinase, C-terminal domain"/>
    <property type="match status" value="1"/>
</dbReference>
<dbReference type="GO" id="GO:0030955">
    <property type="term" value="F:potassium ion binding"/>
    <property type="evidence" value="ECO:0007669"/>
    <property type="project" value="UniProtKB-UniRule"/>
</dbReference>
<evidence type="ECO:0000256" key="10">
    <source>
        <dbReference type="ARBA" id="ARBA00022777"/>
    </source>
</evidence>
<keyword evidence="8" id="KW-0479">Metal-binding</keyword>
<keyword evidence="15 20" id="KW-0670">Pyruvate</keyword>
<gene>
    <name evidence="20" type="ORF">HNQ46_001497</name>
</gene>
<dbReference type="InterPro" id="IPR040442">
    <property type="entry name" value="Pyrv_kinase-like_dom_sf"/>
</dbReference>
<evidence type="ECO:0000259" key="18">
    <source>
        <dbReference type="Pfam" id="PF00224"/>
    </source>
</evidence>
<dbReference type="SUPFAM" id="SSF50800">
    <property type="entry name" value="PK beta-barrel domain-like"/>
    <property type="match status" value="1"/>
</dbReference>
<dbReference type="InterPro" id="IPR036918">
    <property type="entry name" value="Pyrv_Knase_C_sf"/>
</dbReference>
<feature type="domain" description="Pyruvate kinase C-terminal" evidence="19">
    <location>
        <begin position="356"/>
        <end position="474"/>
    </location>
</feature>
<dbReference type="InterPro" id="IPR015793">
    <property type="entry name" value="Pyrv_Knase_brl"/>
</dbReference>
<keyword evidence="12 17" id="KW-0460">Magnesium</keyword>
<dbReference type="Proteomes" id="UP000522163">
    <property type="component" value="Unassembled WGS sequence"/>
</dbReference>
<evidence type="ECO:0000256" key="1">
    <source>
        <dbReference type="ARBA" id="ARBA00001946"/>
    </source>
</evidence>
<dbReference type="SUPFAM" id="SSF52935">
    <property type="entry name" value="PK C-terminal domain-like"/>
    <property type="match status" value="1"/>
</dbReference>
<keyword evidence="14 17" id="KW-0324">Glycolysis</keyword>
<dbReference type="NCBIfam" id="NF004978">
    <property type="entry name" value="PRK06354.1"/>
    <property type="match status" value="1"/>
</dbReference>
<dbReference type="GO" id="GO:0016301">
    <property type="term" value="F:kinase activity"/>
    <property type="evidence" value="ECO:0007669"/>
    <property type="project" value="UniProtKB-KW"/>
</dbReference>